<dbReference type="PATRIC" id="fig|1297742.4.peg.4554"/>
<dbReference type="AlphaFoldDB" id="A0A0H4X1T7"/>
<keyword evidence="2" id="KW-1185">Reference proteome</keyword>
<dbReference type="Proteomes" id="UP000009026">
    <property type="component" value="Chromosome"/>
</dbReference>
<dbReference type="InterPro" id="IPR046256">
    <property type="entry name" value="DUF6289"/>
</dbReference>
<protein>
    <recommendedName>
        <fullName evidence="3">Lipoprotein</fullName>
    </recommendedName>
</protein>
<proteinExistence type="predicted"/>
<dbReference type="EMBL" id="CP012109">
    <property type="protein sequence ID" value="AKQ67600.1"/>
    <property type="molecule type" value="Genomic_DNA"/>
</dbReference>
<accession>A0A0H4X1T7</accession>
<evidence type="ECO:0008006" key="3">
    <source>
        <dbReference type="Google" id="ProtNLM"/>
    </source>
</evidence>
<evidence type="ECO:0000313" key="1">
    <source>
        <dbReference type="EMBL" id="AKQ67600.1"/>
    </source>
</evidence>
<organism evidence="1 2">
    <name type="scientific">Pseudomyxococcus hansupus</name>
    <dbReference type="NCBI Taxonomy" id="1297742"/>
    <lineage>
        <taxon>Bacteria</taxon>
        <taxon>Pseudomonadati</taxon>
        <taxon>Myxococcota</taxon>
        <taxon>Myxococcia</taxon>
        <taxon>Myxococcales</taxon>
        <taxon>Cystobacterineae</taxon>
        <taxon>Myxococcaceae</taxon>
        <taxon>Pseudomyxococcus</taxon>
    </lineage>
</organism>
<dbReference type="Pfam" id="PF19806">
    <property type="entry name" value="DUF6289"/>
    <property type="match status" value="1"/>
</dbReference>
<dbReference type="PROSITE" id="PS51257">
    <property type="entry name" value="PROKAR_LIPOPROTEIN"/>
    <property type="match status" value="1"/>
</dbReference>
<evidence type="ECO:0000313" key="2">
    <source>
        <dbReference type="Proteomes" id="UP000009026"/>
    </source>
</evidence>
<sequence length="91" mass="9892">MQVRRVMGRAVLLAGLLAGCGGVEQADAELPLDTQEEALASCRIEFWYEFYRDSGHTQLVGQSGCTCSGGRVQWGNKSDYQVVSIAPRPCP</sequence>
<name>A0A0H4X1T7_9BACT</name>
<reference evidence="1 2" key="1">
    <citation type="journal article" date="2016" name="PLoS ONE">
        <title>Complete Genome Sequence and Comparative Genomics of a Novel Myxobacterium Myxococcus hansupus.</title>
        <authorList>
            <person name="Sharma G."/>
            <person name="Narwani T."/>
            <person name="Subramanian S."/>
        </authorList>
    </citation>
    <scope>NUCLEOTIDE SEQUENCE [LARGE SCALE GENOMIC DNA]</scope>
    <source>
        <strain evidence="2">mixupus</strain>
    </source>
</reference>
<dbReference type="RefSeq" id="WP_002639029.1">
    <property type="nucleotide sequence ID" value="NZ_CP012109.1"/>
</dbReference>
<dbReference type="KEGG" id="mym:A176_004512"/>
<gene>
    <name evidence="1" type="ORF">A176_004512</name>
</gene>